<proteinExistence type="predicted"/>
<gene>
    <name evidence="2" type="ORF">UFOVP1035_73</name>
    <name evidence="3" type="ORF">UFOVP1181_32</name>
    <name evidence="1" type="ORF">UFOVP965_77</name>
</gene>
<organism evidence="2">
    <name type="scientific">uncultured Caudovirales phage</name>
    <dbReference type="NCBI Taxonomy" id="2100421"/>
    <lineage>
        <taxon>Viruses</taxon>
        <taxon>Duplodnaviria</taxon>
        <taxon>Heunggongvirae</taxon>
        <taxon>Uroviricota</taxon>
        <taxon>Caudoviricetes</taxon>
        <taxon>Peduoviridae</taxon>
        <taxon>Maltschvirus</taxon>
        <taxon>Maltschvirus maltsch</taxon>
    </lineage>
</organism>
<evidence type="ECO:0000313" key="1">
    <source>
        <dbReference type="EMBL" id="CAB4174764.1"/>
    </source>
</evidence>
<dbReference type="EMBL" id="LR796920">
    <property type="protein sequence ID" value="CAB4174764.1"/>
    <property type="molecule type" value="Genomic_DNA"/>
</dbReference>
<accession>A0A6J5QFE9</accession>
<evidence type="ECO:0000313" key="3">
    <source>
        <dbReference type="EMBL" id="CAB4188533.1"/>
    </source>
</evidence>
<dbReference type="EMBL" id="LR797127">
    <property type="protein sequence ID" value="CAB4188533.1"/>
    <property type="molecule type" value="Genomic_DNA"/>
</dbReference>
<dbReference type="EMBL" id="LR796984">
    <property type="protein sequence ID" value="CAB4179835.1"/>
    <property type="molecule type" value="Genomic_DNA"/>
</dbReference>
<reference evidence="2" key="1">
    <citation type="submission" date="2020-05" db="EMBL/GenBank/DDBJ databases">
        <authorList>
            <person name="Chiriac C."/>
            <person name="Salcher M."/>
            <person name="Ghai R."/>
            <person name="Kavagutti S V."/>
        </authorList>
    </citation>
    <scope>NUCLEOTIDE SEQUENCE</scope>
</reference>
<evidence type="ECO:0000313" key="2">
    <source>
        <dbReference type="EMBL" id="CAB4179835.1"/>
    </source>
</evidence>
<name>A0A6J5QFE9_9CAUD</name>
<sequence>MKNDPGLFTDSTGEGMAGALDVKLDTQRELGTVYNGSSACTGCGLTMNPVQSLHGKLCASCNRRRMDKLVKGRMA</sequence>
<protein>
    <submittedName>
        <fullName evidence="2">Uncharacterized protein</fullName>
    </submittedName>
</protein>